<dbReference type="PANTHER" id="PTHR30146">
    <property type="entry name" value="LACI-RELATED TRANSCRIPTIONAL REPRESSOR"/>
    <property type="match status" value="1"/>
</dbReference>
<dbReference type="InterPro" id="IPR028082">
    <property type="entry name" value="Peripla_BP_I"/>
</dbReference>
<evidence type="ECO:0000256" key="1">
    <source>
        <dbReference type="ARBA" id="ARBA00023015"/>
    </source>
</evidence>
<keyword evidence="6" id="KW-1185">Reference proteome</keyword>
<keyword evidence="1" id="KW-0805">Transcription regulation</keyword>
<dbReference type="Pfam" id="PF13377">
    <property type="entry name" value="Peripla_BP_3"/>
    <property type="match status" value="1"/>
</dbReference>
<comment type="caution">
    <text evidence="5">The sequence shown here is derived from an EMBL/GenBank/DDBJ whole genome shotgun (WGS) entry which is preliminary data.</text>
</comment>
<evidence type="ECO:0000313" key="6">
    <source>
        <dbReference type="Proteomes" id="UP001529275"/>
    </source>
</evidence>
<name>A0ABT7UL93_9FIRM</name>
<dbReference type="Gene3D" id="1.10.260.40">
    <property type="entry name" value="lambda repressor-like DNA-binding domains"/>
    <property type="match status" value="1"/>
</dbReference>
<feature type="domain" description="HTH lacI-type" evidence="4">
    <location>
        <begin position="2"/>
        <end position="58"/>
    </location>
</feature>
<dbReference type="Gene3D" id="3.40.50.2300">
    <property type="match status" value="2"/>
</dbReference>
<dbReference type="PROSITE" id="PS50932">
    <property type="entry name" value="HTH_LACI_2"/>
    <property type="match status" value="1"/>
</dbReference>
<dbReference type="SMART" id="SM00354">
    <property type="entry name" value="HTH_LACI"/>
    <property type="match status" value="1"/>
</dbReference>
<evidence type="ECO:0000313" key="5">
    <source>
        <dbReference type="EMBL" id="MDM8196889.1"/>
    </source>
</evidence>
<reference evidence="5 6" key="2">
    <citation type="submission" date="2023-06" db="EMBL/GenBank/DDBJ databases">
        <authorList>
            <person name="Zeman M."/>
            <person name="Kubasova T."/>
            <person name="Jahodarova E."/>
            <person name="Nykrynova M."/>
            <person name="Rychlik I."/>
        </authorList>
    </citation>
    <scope>NUCLEOTIDE SEQUENCE [LARGE SCALE GENOMIC DNA]</scope>
    <source>
        <strain evidence="5 6">ET341</strain>
    </source>
</reference>
<proteinExistence type="predicted"/>
<sequence>MVTLKDVAKYANVSIATVSRILREDDTLNVSLETRTKVQEAVAKLNYVPKPRKNSNQNTKLVVAIIQCYTYEQEIRDTYYITLLQSVEKYLKTHHIAMRRVREGDIDVESVLQNVHGIICIGKISSFHLEKLCEMTENIIFLDMDMSPITECCITLDFDDAMYQVVKYFHDLGHKKIGFLGRSEYNELNHHIQTRKRSFIKYCQEFHMEYQEFSLEKDLTSEAGYNLVYEMAQIQKLPSALFAVNDPIAIGAMRALQDLNIRVPQDVSIIGFNNIDAGNFTSPSLSTVYAPADEMGELGASLLHQSLLNGKKLNSMRIQLPCYLIERNSSIMYHED</sequence>
<dbReference type="RefSeq" id="WP_087298036.1">
    <property type="nucleotide sequence ID" value="NZ_JAUDCK010000069.1"/>
</dbReference>
<dbReference type="InterPro" id="IPR046335">
    <property type="entry name" value="LacI/GalR-like_sensor"/>
</dbReference>
<dbReference type="Pfam" id="PF00356">
    <property type="entry name" value="LacI"/>
    <property type="match status" value="1"/>
</dbReference>
<dbReference type="CDD" id="cd01544">
    <property type="entry name" value="PBP1_GalR"/>
    <property type="match status" value="1"/>
</dbReference>
<dbReference type="InterPro" id="IPR000843">
    <property type="entry name" value="HTH_LacI"/>
</dbReference>
<evidence type="ECO:0000256" key="2">
    <source>
        <dbReference type="ARBA" id="ARBA00023125"/>
    </source>
</evidence>
<dbReference type="PROSITE" id="PS00356">
    <property type="entry name" value="HTH_LACI_1"/>
    <property type="match status" value="1"/>
</dbReference>
<evidence type="ECO:0000259" key="4">
    <source>
        <dbReference type="PROSITE" id="PS50932"/>
    </source>
</evidence>
<reference evidence="6" key="1">
    <citation type="submission" date="2023-06" db="EMBL/GenBank/DDBJ databases">
        <title>Identification and characterization of horizontal gene transfer across gut microbiota members of farm animals based on homology search.</title>
        <authorList>
            <person name="Zeman M."/>
            <person name="Kubasova T."/>
            <person name="Jahodarova E."/>
            <person name="Nykrynova M."/>
            <person name="Rychlik I."/>
        </authorList>
    </citation>
    <scope>NUCLEOTIDE SEQUENCE [LARGE SCALE GENOMIC DNA]</scope>
    <source>
        <strain evidence="6">ET341</strain>
    </source>
</reference>
<dbReference type="SUPFAM" id="SSF53822">
    <property type="entry name" value="Periplasmic binding protein-like I"/>
    <property type="match status" value="1"/>
</dbReference>
<organism evidence="5 6">
    <name type="scientific">Massilimicrobiota timonensis</name>
    <dbReference type="NCBI Taxonomy" id="1776392"/>
    <lineage>
        <taxon>Bacteria</taxon>
        <taxon>Bacillati</taxon>
        <taxon>Bacillota</taxon>
        <taxon>Erysipelotrichia</taxon>
        <taxon>Erysipelotrichales</taxon>
        <taxon>Erysipelotrichaceae</taxon>
        <taxon>Massilimicrobiota</taxon>
    </lineage>
</organism>
<keyword evidence="2 5" id="KW-0238">DNA-binding</keyword>
<dbReference type="GO" id="GO:0003677">
    <property type="term" value="F:DNA binding"/>
    <property type="evidence" value="ECO:0007669"/>
    <property type="project" value="UniProtKB-KW"/>
</dbReference>
<accession>A0ABT7UL93</accession>
<evidence type="ECO:0000256" key="3">
    <source>
        <dbReference type="ARBA" id="ARBA00023163"/>
    </source>
</evidence>
<dbReference type="InterPro" id="IPR010982">
    <property type="entry name" value="Lambda_DNA-bd_dom_sf"/>
</dbReference>
<dbReference type="PANTHER" id="PTHR30146:SF149">
    <property type="entry name" value="HTH-TYPE TRANSCRIPTIONAL REGULATOR EBGR"/>
    <property type="match status" value="1"/>
</dbReference>
<dbReference type="EMBL" id="JAUDCK010000069">
    <property type="protein sequence ID" value="MDM8196889.1"/>
    <property type="molecule type" value="Genomic_DNA"/>
</dbReference>
<gene>
    <name evidence="5" type="ORF">QUV98_11230</name>
</gene>
<keyword evidence="3" id="KW-0804">Transcription</keyword>
<dbReference type="SUPFAM" id="SSF47413">
    <property type="entry name" value="lambda repressor-like DNA-binding domains"/>
    <property type="match status" value="1"/>
</dbReference>
<protein>
    <submittedName>
        <fullName evidence="5">LacI family DNA-binding transcriptional regulator</fullName>
    </submittedName>
</protein>
<dbReference type="CDD" id="cd01392">
    <property type="entry name" value="HTH_LacI"/>
    <property type="match status" value="1"/>
</dbReference>
<dbReference type="Proteomes" id="UP001529275">
    <property type="component" value="Unassembled WGS sequence"/>
</dbReference>